<dbReference type="PROSITE" id="PS51257">
    <property type="entry name" value="PROKAR_LIPOPROTEIN"/>
    <property type="match status" value="1"/>
</dbReference>
<dbReference type="Proteomes" id="UP001302676">
    <property type="component" value="Unassembled WGS sequence"/>
</dbReference>
<organism evidence="2 3">
    <name type="scientific">Dichotomopilus funicola</name>
    <dbReference type="NCBI Taxonomy" id="1934379"/>
    <lineage>
        <taxon>Eukaryota</taxon>
        <taxon>Fungi</taxon>
        <taxon>Dikarya</taxon>
        <taxon>Ascomycota</taxon>
        <taxon>Pezizomycotina</taxon>
        <taxon>Sordariomycetes</taxon>
        <taxon>Sordariomycetidae</taxon>
        <taxon>Sordariales</taxon>
        <taxon>Chaetomiaceae</taxon>
        <taxon>Dichotomopilus</taxon>
    </lineage>
</organism>
<reference evidence="2" key="1">
    <citation type="journal article" date="2023" name="Mol. Phylogenet. Evol.">
        <title>Genome-scale phylogeny and comparative genomics of the fungal order Sordariales.</title>
        <authorList>
            <person name="Hensen N."/>
            <person name="Bonometti L."/>
            <person name="Westerberg I."/>
            <person name="Brannstrom I.O."/>
            <person name="Guillou S."/>
            <person name="Cros-Aarteil S."/>
            <person name="Calhoun S."/>
            <person name="Haridas S."/>
            <person name="Kuo A."/>
            <person name="Mondo S."/>
            <person name="Pangilinan J."/>
            <person name="Riley R."/>
            <person name="LaButti K."/>
            <person name="Andreopoulos B."/>
            <person name="Lipzen A."/>
            <person name="Chen C."/>
            <person name="Yan M."/>
            <person name="Daum C."/>
            <person name="Ng V."/>
            <person name="Clum A."/>
            <person name="Steindorff A."/>
            <person name="Ohm R.A."/>
            <person name="Martin F."/>
            <person name="Silar P."/>
            <person name="Natvig D.O."/>
            <person name="Lalanne C."/>
            <person name="Gautier V."/>
            <person name="Ament-Velasquez S.L."/>
            <person name="Kruys A."/>
            <person name="Hutchinson M.I."/>
            <person name="Powell A.J."/>
            <person name="Barry K."/>
            <person name="Miller A.N."/>
            <person name="Grigoriev I.V."/>
            <person name="Debuchy R."/>
            <person name="Gladieux P."/>
            <person name="Hiltunen Thoren M."/>
            <person name="Johannesson H."/>
        </authorList>
    </citation>
    <scope>NUCLEOTIDE SEQUENCE</scope>
    <source>
        <strain evidence="2">CBS 141.50</strain>
    </source>
</reference>
<dbReference type="AlphaFoldDB" id="A0AAN6UY71"/>
<evidence type="ECO:0000256" key="1">
    <source>
        <dbReference type="SAM" id="SignalP"/>
    </source>
</evidence>
<dbReference type="EMBL" id="MU853616">
    <property type="protein sequence ID" value="KAK4141194.1"/>
    <property type="molecule type" value="Genomic_DNA"/>
</dbReference>
<evidence type="ECO:0000313" key="2">
    <source>
        <dbReference type="EMBL" id="KAK4141194.1"/>
    </source>
</evidence>
<dbReference type="RefSeq" id="XP_062634565.1">
    <property type="nucleotide sequence ID" value="XM_062781709.1"/>
</dbReference>
<proteinExistence type="predicted"/>
<feature type="chain" id="PRO_5042869067" description="Lysine-specific metallo-endopeptidase domain-containing protein" evidence="1">
    <location>
        <begin position="27"/>
        <end position="410"/>
    </location>
</feature>
<comment type="caution">
    <text evidence="2">The sequence shown here is derived from an EMBL/GenBank/DDBJ whole genome shotgun (WGS) entry which is preliminary data.</text>
</comment>
<dbReference type="GO" id="GO:0008237">
    <property type="term" value="F:metallopeptidase activity"/>
    <property type="evidence" value="ECO:0007669"/>
    <property type="project" value="InterPro"/>
</dbReference>
<gene>
    <name evidence="2" type="ORF">C8A04DRAFT_31293</name>
</gene>
<evidence type="ECO:0008006" key="4">
    <source>
        <dbReference type="Google" id="ProtNLM"/>
    </source>
</evidence>
<keyword evidence="1" id="KW-0732">Signal</keyword>
<keyword evidence="3" id="KW-1185">Reference proteome</keyword>
<sequence>MRKHSLLGFAWSGAALVLSCLSGTWSAPLNATEDGLGFSASEKEIRSSLMKRGITVSGGCVGSWLTTVNTATREALDIGQINYGLPRLQALLANLNSNPVPSIISMNTADRTVFQTYEAFFGQAYFGTNTQTNQRKNAAAIARLNGIIGTAQAIQNALQNPASVNVEIWCNDYFLLDVDPWGNPGFGITQFDSRKFTQNNQVGEWVALQTCANSPGTSAYTYHPNSPPFGGESVIVLCQNYLTGWDARYSSGNTVSAFHNSGPLPTNSLQMDYLWGYLPATLIHEFTHARSIMGQGSLADQCLINQQPAYQWQCIRQLAQENADLAADSFSLFLTAIYFNHNDCTLYNAAQAYGEHLPAAKQFAHQPPDKGNDIEEREFETRIHAAQASDPNYHYVPELGGWYDSDDVTR</sequence>
<dbReference type="InterPro" id="IPR024079">
    <property type="entry name" value="MetalloPept_cat_dom_sf"/>
</dbReference>
<dbReference type="GeneID" id="87818322"/>
<name>A0AAN6UY71_9PEZI</name>
<dbReference type="Gene3D" id="3.40.390.10">
    <property type="entry name" value="Collagenase (Catalytic Domain)"/>
    <property type="match status" value="1"/>
</dbReference>
<feature type="signal peptide" evidence="1">
    <location>
        <begin position="1"/>
        <end position="26"/>
    </location>
</feature>
<reference evidence="2" key="2">
    <citation type="submission" date="2023-05" db="EMBL/GenBank/DDBJ databases">
        <authorList>
            <consortium name="Lawrence Berkeley National Laboratory"/>
            <person name="Steindorff A."/>
            <person name="Hensen N."/>
            <person name="Bonometti L."/>
            <person name="Westerberg I."/>
            <person name="Brannstrom I.O."/>
            <person name="Guillou S."/>
            <person name="Cros-Aarteil S."/>
            <person name="Calhoun S."/>
            <person name="Haridas S."/>
            <person name="Kuo A."/>
            <person name="Mondo S."/>
            <person name="Pangilinan J."/>
            <person name="Riley R."/>
            <person name="Labutti K."/>
            <person name="Andreopoulos B."/>
            <person name="Lipzen A."/>
            <person name="Chen C."/>
            <person name="Yanf M."/>
            <person name="Daum C."/>
            <person name="Ng V."/>
            <person name="Clum A."/>
            <person name="Ohm R."/>
            <person name="Martin F."/>
            <person name="Silar P."/>
            <person name="Natvig D."/>
            <person name="Lalanne C."/>
            <person name="Gautier V."/>
            <person name="Ament-Velasquez S.L."/>
            <person name="Kruys A."/>
            <person name="Hutchinson M.I."/>
            <person name="Powell A.J."/>
            <person name="Barry K."/>
            <person name="Miller A.N."/>
            <person name="Grigoriev I.V."/>
            <person name="Debuchy R."/>
            <person name="Gladieux P."/>
            <person name="Thoren M.H."/>
            <person name="Johannesson H."/>
        </authorList>
    </citation>
    <scope>NUCLEOTIDE SEQUENCE</scope>
    <source>
        <strain evidence="2">CBS 141.50</strain>
    </source>
</reference>
<evidence type="ECO:0000313" key="3">
    <source>
        <dbReference type="Proteomes" id="UP001302676"/>
    </source>
</evidence>
<accession>A0AAN6UY71</accession>
<protein>
    <recommendedName>
        <fullName evidence="4">Lysine-specific metallo-endopeptidase domain-containing protein</fullName>
    </recommendedName>
</protein>